<reference evidence="2 3" key="1">
    <citation type="submission" date="2021-06" db="EMBL/GenBank/DDBJ databases">
        <authorList>
            <person name="Palmer J.M."/>
        </authorList>
    </citation>
    <scope>NUCLEOTIDE SEQUENCE [LARGE SCALE GENOMIC DNA]</scope>
    <source>
        <strain evidence="2 3">MEX-2019</strain>
        <tissue evidence="2">Muscle</tissue>
    </source>
</reference>
<proteinExistence type="predicted"/>
<feature type="non-terminal residue" evidence="2">
    <location>
        <position position="1"/>
    </location>
</feature>
<evidence type="ECO:0000313" key="3">
    <source>
        <dbReference type="Proteomes" id="UP001311232"/>
    </source>
</evidence>
<evidence type="ECO:0000313" key="2">
    <source>
        <dbReference type="EMBL" id="KAK5614781.1"/>
    </source>
</evidence>
<dbReference type="EMBL" id="JAHHUM010001130">
    <property type="protein sequence ID" value="KAK5614781.1"/>
    <property type="molecule type" value="Genomic_DNA"/>
</dbReference>
<name>A0AAV9S0E8_9TELE</name>
<accession>A0AAV9S0E8</accession>
<dbReference type="Proteomes" id="UP001311232">
    <property type="component" value="Unassembled WGS sequence"/>
</dbReference>
<keyword evidence="3" id="KW-1185">Reference proteome</keyword>
<sequence>DNSDDERLPKNSRYIEKNDEENGVTHDADSQDDEDQNAEGGQLDEGAMEDVHLVPGHTQAC</sequence>
<protein>
    <submittedName>
        <fullName evidence="2">Uncharacterized protein</fullName>
    </submittedName>
</protein>
<feature type="compositionally biased region" description="Basic and acidic residues" evidence="1">
    <location>
        <begin position="1"/>
        <end position="17"/>
    </location>
</feature>
<comment type="caution">
    <text evidence="2">The sequence shown here is derived from an EMBL/GenBank/DDBJ whole genome shotgun (WGS) entry which is preliminary data.</text>
</comment>
<gene>
    <name evidence="2" type="ORF">CRENBAI_013599</name>
</gene>
<evidence type="ECO:0000256" key="1">
    <source>
        <dbReference type="SAM" id="MobiDB-lite"/>
    </source>
</evidence>
<dbReference type="AlphaFoldDB" id="A0AAV9S0E8"/>
<feature type="region of interest" description="Disordered" evidence="1">
    <location>
        <begin position="1"/>
        <end position="61"/>
    </location>
</feature>
<organism evidence="2 3">
    <name type="scientific">Crenichthys baileyi</name>
    <name type="common">White River springfish</name>
    <dbReference type="NCBI Taxonomy" id="28760"/>
    <lineage>
        <taxon>Eukaryota</taxon>
        <taxon>Metazoa</taxon>
        <taxon>Chordata</taxon>
        <taxon>Craniata</taxon>
        <taxon>Vertebrata</taxon>
        <taxon>Euteleostomi</taxon>
        <taxon>Actinopterygii</taxon>
        <taxon>Neopterygii</taxon>
        <taxon>Teleostei</taxon>
        <taxon>Neoteleostei</taxon>
        <taxon>Acanthomorphata</taxon>
        <taxon>Ovalentaria</taxon>
        <taxon>Atherinomorphae</taxon>
        <taxon>Cyprinodontiformes</taxon>
        <taxon>Goodeidae</taxon>
        <taxon>Crenichthys</taxon>
    </lineage>
</organism>